<dbReference type="GO" id="GO:0000224">
    <property type="term" value="F:peptide-N4-(N-acetyl-beta-glucosaminyl)asparagine amidase activity"/>
    <property type="evidence" value="ECO:0007669"/>
    <property type="project" value="TreeGrafter"/>
</dbReference>
<dbReference type="EMBL" id="CH476615">
    <property type="protein sequence ID" value="EEP78043.1"/>
    <property type="molecule type" value="Genomic_DNA"/>
</dbReference>
<dbReference type="InterPro" id="IPR008928">
    <property type="entry name" value="6-hairpin_glycosidase_sf"/>
</dbReference>
<dbReference type="eggNOG" id="ENOG502QR5Q">
    <property type="taxonomic scope" value="Eukaryota"/>
</dbReference>
<dbReference type="PANTHER" id="PTHR12143">
    <property type="entry name" value="PEPTIDE N-GLYCANASE PNGASE -RELATED"/>
    <property type="match status" value="1"/>
</dbReference>
<evidence type="ECO:0000259" key="1">
    <source>
        <dbReference type="Pfam" id="PF07971"/>
    </source>
</evidence>
<gene>
    <name evidence="2" type="ORF">UREG_02892</name>
</gene>
<dbReference type="SUPFAM" id="SSF48208">
    <property type="entry name" value="Six-hairpin glycosidases"/>
    <property type="match status" value="1"/>
</dbReference>
<dbReference type="GO" id="GO:0005829">
    <property type="term" value="C:cytosol"/>
    <property type="evidence" value="ECO:0007669"/>
    <property type="project" value="TreeGrafter"/>
</dbReference>
<dbReference type="GeneID" id="8443507"/>
<organism evidence="2 3">
    <name type="scientific">Uncinocarpus reesii (strain UAMH 1704)</name>
    <dbReference type="NCBI Taxonomy" id="336963"/>
    <lineage>
        <taxon>Eukaryota</taxon>
        <taxon>Fungi</taxon>
        <taxon>Dikarya</taxon>
        <taxon>Ascomycota</taxon>
        <taxon>Pezizomycotina</taxon>
        <taxon>Eurotiomycetes</taxon>
        <taxon>Eurotiomycetidae</taxon>
        <taxon>Onygenales</taxon>
        <taxon>Onygenaceae</taxon>
        <taxon>Uncinocarpus</taxon>
    </lineage>
</organism>
<dbReference type="OrthoDB" id="449263at2759"/>
<dbReference type="OMA" id="YGYGQDE"/>
<evidence type="ECO:0000313" key="3">
    <source>
        <dbReference type="Proteomes" id="UP000002058"/>
    </source>
</evidence>
<dbReference type="GO" id="GO:0005634">
    <property type="term" value="C:nucleus"/>
    <property type="evidence" value="ECO:0007669"/>
    <property type="project" value="TreeGrafter"/>
</dbReference>
<dbReference type="AlphaFoldDB" id="C4JIN1"/>
<dbReference type="Proteomes" id="UP000002058">
    <property type="component" value="Unassembled WGS sequence"/>
</dbReference>
<dbReference type="InterPro" id="IPR005887">
    <property type="entry name" value="GH92_a_mannosidase_put"/>
</dbReference>
<dbReference type="STRING" id="336963.C4JIN1"/>
<dbReference type="Pfam" id="PF07971">
    <property type="entry name" value="Glyco_hydro_92"/>
    <property type="match status" value="1"/>
</dbReference>
<dbReference type="InterPro" id="IPR050883">
    <property type="entry name" value="PNGase"/>
</dbReference>
<accession>C4JIN1</accession>
<dbReference type="GO" id="GO:0006516">
    <property type="term" value="P:glycoprotein catabolic process"/>
    <property type="evidence" value="ECO:0007669"/>
    <property type="project" value="TreeGrafter"/>
</dbReference>
<dbReference type="KEGG" id="ure:UREG_02892"/>
<dbReference type="FunFam" id="3.30.2080.10:FF:000001">
    <property type="entry name" value="Alpha-1,2-mannosidase subfamily"/>
    <property type="match status" value="1"/>
</dbReference>
<dbReference type="GO" id="GO:0030246">
    <property type="term" value="F:carbohydrate binding"/>
    <property type="evidence" value="ECO:0007669"/>
    <property type="project" value="InterPro"/>
</dbReference>
<protein>
    <recommendedName>
        <fullName evidence="1">Glycosyl hydrolase family 92 domain-containing protein</fullName>
    </recommendedName>
</protein>
<reference evidence="3" key="1">
    <citation type="journal article" date="2009" name="Genome Res.">
        <title>Comparative genomic analyses of the human fungal pathogens Coccidioides and their relatives.</title>
        <authorList>
            <person name="Sharpton T.J."/>
            <person name="Stajich J.E."/>
            <person name="Rounsley S.D."/>
            <person name="Gardner M.J."/>
            <person name="Wortman J.R."/>
            <person name="Jordar V.S."/>
            <person name="Maiti R."/>
            <person name="Kodira C.D."/>
            <person name="Neafsey D.E."/>
            <person name="Zeng Q."/>
            <person name="Hung C.-Y."/>
            <person name="McMahan C."/>
            <person name="Muszewska A."/>
            <person name="Grynberg M."/>
            <person name="Mandel M.A."/>
            <person name="Kellner E.M."/>
            <person name="Barker B.M."/>
            <person name="Galgiani J.N."/>
            <person name="Orbach M.J."/>
            <person name="Kirkland T.N."/>
            <person name="Cole G.T."/>
            <person name="Henn M.R."/>
            <person name="Birren B.W."/>
            <person name="Taylor J.W."/>
        </authorList>
    </citation>
    <scope>NUCLEOTIDE SEQUENCE [LARGE SCALE GENOMIC DNA]</scope>
    <source>
        <strain evidence="3">UAMH 1704</strain>
    </source>
</reference>
<dbReference type="VEuPathDB" id="FungiDB:UREG_02892"/>
<dbReference type="NCBIfam" id="TIGR01180">
    <property type="entry name" value="aman2_put"/>
    <property type="match status" value="1"/>
</dbReference>
<keyword evidence="3" id="KW-1185">Reference proteome</keyword>
<dbReference type="Gene3D" id="3.30.2080.10">
    <property type="entry name" value="GH92 mannosidase domain"/>
    <property type="match status" value="1"/>
</dbReference>
<dbReference type="GO" id="GO:0005975">
    <property type="term" value="P:carbohydrate metabolic process"/>
    <property type="evidence" value="ECO:0007669"/>
    <property type="project" value="InterPro"/>
</dbReference>
<dbReference type="HOGENOM" id="CLU_003690_4_3_1"/>
<name>C4JIN1_UNCRE</name>
<evidence type="ECO:0000313" key="2">
    <source>
        <dbReference type="EMBL" id="EEP78043.1"/>
    </source>
</evidence>
<dbReference type="FunFam" id="1.20.1050.60:FF:000002">
    <property type="entry name" value="Glycosyl hydrolase family 92"/>
    <property type="match status" value="1"/>
</dbReference>
<dbReference type="RefSeq" id="XP_002543376.1">
    <property type="nucleotide sequence ID" value="XM_002543330.1"/>
</dbReference>
<dbReference type="Gene3D" id="2.70.98.10">
    <property type="match status" value="1"/>
</dbReference>
<dbReference type="Gene3D" id="1.20.1050.60">
    <property type="entry name" value="alpha-1,2-mannosidase"/>
    <property type="match status" value="1"/>
</dbReference>
<dbReference type="PANTHER" id="PTHR12143:SF27">
    <property type="entry name" value="ALPHA-1,2-MANNOSIDASE FAMILY PROTEIN (AFU_ORTHOLOGUE AFUA_5G10520)"/>
    <property type="match status" value="1"/>
</dbReference>
<sequence>MCGIFDTEPVLSRLWKAPYTDPYYDIPVEVSFSEQQTIKGGREGYNYAHRIGVLFEFPHNITKVRSKVGVSFISTEKACEFIKEIPSWKLNDTTSAAKERWNEEVLGRITVPDKSNLTRTTMLYSALYRSHLTPSNRTGENPHWESQEPYYDDYYAIWDTFRCLNSLYLLLEPKRATEIIRSLIDIWRFERFMPDGRSGNSNGRVQGGSNADNVLADAYVKGLRAGINWTDGYLAMKTDAETEPYNNFDVADPSGSTKEGRGALPDWLKYGHITPKFGRAISRTVEYALNDFALSQVAKELAPNDFQKYRNRSAGWQKIWHRDIARLNFSGYLAPTWENGTVAAGFDPLDCGECEWTSHCYEALPIEYSWSIPFDMETLISLMGGPDMAERRLDTMFTPGLKSTGVGSGGANGIGTTLFNPGNEPSFSTPFLYNYFQGKQAKTVQRTREIIDTYYGTHASGLPGNSDGGALDSWLIWNFLGLYPVVTQPIYLLSSPWFSNISVSVGENATLTITATNLSDQSYYVQSVKVNGRQWDKSWVGHDDIKDGGIIEFELGTKMAAWDIGELPPSPGHLVPSL</sequence>
<feature type="domain" description="Glycosyl hydrolase family 92" evidence="1">
    <location>
        <begin position="78"/>
        <end position="556"/>
    </location>
</feature>
<dbReference type="InterPro" id="IPR012939">
    <property type="entry name" value="Glyco_hydro_92"/>
</dbReference>
<dbReference type="InterPro" id="IPR014718">
    <property type="entry name" value="GH-type_carb-bd"/>
</dbReference>
<dbReference type="InParanoid" id="C4JIN1"/>
<proteinExistence type="predicted"/>